<organism evidence="2 3">
    <name type="scientific">Occallatibacter riparius</name>
    <dbReference type="NCBI Taxonomy" id="1002689"/>
    <lineage>
        <taxon>Bacteria</taxon>
        <taxon>Pseudomonadati</taxon>
        <taxon>Acidobacteriota</taxon>
        <taxon>Terriglobia</taxon>
        <taxon>Terriglobales</taxon>
        <taxon>Acidobacteriaceae</taxon>
        <taxon>Occallatibacter</taxon>
    </lineage>
</organism>
<dbReference type="EMBL" id="CP093313">
    <property type="protein sequence ID" value="UWZ81685.1"/>
    <property type="molecule type" value="Genomic_DNA"/>
</dbReference>
<accession>A0A9J7BK77</accession>
<gene>
    <name evidence="2" type="ORF">MOP44_13940</name>
</gene>
<reference evidence="2" key="1">
    <citation type="submission" date="2021-04" db="EMBL/GenBank/DDBJ databases">
        <title>Phylogenetic analysis of Acidobacteriaceae.</title>
        <authorList>
            <person name="Qiu L."/>
            <person name="Zhang Q."/>
        </authorList>
    </citation>
    <scope>NUCLEOTIDE SEQUENCE</scope>
    <source>
        <strain evidence="2">DSM 25168</strain>
    </source>
</reference>
<proteinExistence type="predicted"/>
<protein>
    <submittedName>
        <fullName evidence="2">Transposase</fullName>
    </submittedName>
</protein>
<dbReference type="Pfam" id="PF02371">
    <property type="entry name" value="Transposase_20"/>
    <property type="match status" value="1"/>
</dbReference>
<dbReference type="GO" id="GO:0006313">
    <property type="term" value="P:DNA transposition"/>
    <property type="evidence" value="ECO:0007669"/>
    <property type="project" value="InterPro"/>
</dbReference>
<dbReference type="KEGG" id="orp:MOP44_13940"/>
<dbReference type="GO" id="GO:0003677">
    <property type="term" value="F:DNA binding"/>
    <property type="evidence" value="ECO:0007669"/>
    <property type="project" value="InterPro"/>
</dbReference>
<dbReference type="GO" id="GO:0004803">
    <property type="term" value="F:transposase activity"/>
    <property type="evidence" value="ECO:0007669"/>
    <property type="project" value="InterPro"/>
</dbReference>
<sequence length="111" mass="11830">MRTRVMRLEHAITEAVKLASAALQQVINDLQALRGIADISAVTLAAELGKVSRLASAREMMGYCGAVPSEDSSGKRIRRGGITKWAMRTCDESSAKQRGAIVGHRASGMAC</sequence>
<dbReference type="InterPro" id="IPR003346">
    <property type="entry name" value="Transposase_20"/>
</dbReference>
<name>A0A9J7BK77_9BACT</name>
<feature type="domain" description="Transposase IS116/IS110/IS902 C-terminal" evidence="1">
    <location>
        <begin position="30"/>
        <end position="84"/>
    </location>
</feature>
<evidence type="ECO:0000313" key="2">
    <source>
        <dbReference type="EMBL" id="UWZ81685.1"/>
    </source>
</evidence>
<keyword evidence="3" id="KW-1185">Reference proteome</keyword>
<dbReference type="RefSeq" id="WP_260790534.1">
    <property type="nucleotide sequence ID" value="NZ_CP093313.1"/>
</dbReference>
<dbReference type="Proteomes" id="UP001059380">
    <property type="component" value="Chromosome"/>
</dbReference>
<evidence type="ECO:0000259" key="1">
    <source>
        <dbReference type="Pfam" id="PF02371"/>
    </source>
</evidence>
<dbReference type="AlphaFoldDB" id="A0A9J7BK77"/>
<evidence type="ECO:0000313" key="3">
    <source>
        <dbReference type="Proteomes" id="UP001059380"/>
    </source>
</evidence>